<evidence type="ECO:0000313" key="3">
    <source>
        <dbReference type="Proteomes" id="UP000601435"/>
    </source>
</evidence>
<dbReference type="PROSITE" id="PS51286">
    <property type="entry name" value="RAP"/>
    <property type="match status" value="1"/>
</dbReference>
<gene>
    <name evidence="2" type="primary">slx1</name>
    <name evidence="2" type="ORF">SNEC2469_LOCUS26481</name>
</gene>
<evidence type="ECO:0000313" key="2">
    <source>
        <dbReference type="EMBL" id="CAE7852224.1"/>
    </source>
</evidence>
<accession>A0A813A3S8</accession>
<dbReference type="InterPro" id="IPR013584">
    <property type="entry name" value="RAP"/>
</dbReference>
<proteinExistence type="predicted"/>
<dbReference type="EMBL" id="CAJNJA010053986">
    <property type="protein sequence ID" value="CAE7852224.1"/>
    <property type="molecule type" value="Genomic_DNA"/>
</dbReference>
<reference evidence="2" key="1">
    <citation type="submission" date="2021-02" db="EMBL/GenBank/DDBJ databases">
        <authorList>
            <person name="Dougan E. K."/>
            <person name="Rhodes N."/>
            <person name="Thang M."/>
            <person name="Chan C."/>
        </authorList>
    </citation>
    <scope>NUCLEOTIDE SEQUENCE</scope>
</reference>
<comment type="caution">
    <text evidence="2">The sequence shown here is derived from an EMBL/GenBank/DDBJ whole genome shotgun (WGS) entry which is preliminary data.</text>
</comment>
<protein>
    <submittedName>
        <fullName evidence="2">Slx1 protein</fullName>
    </submittedName>
</protein>
<dbReference type="AlphaFoldDB" id="A0A813A3S8"/>
<dbReference type="Pfam" id="PF08373">
    <property type="entry name" value="RAP"/>
    <property type="match status" value="1"/>
</dbReference>
<sequence>MSRAAPWASRARLLAKLRPYAVAGATEAGKAPVTFLPEVCGHVRGFAPAELRLVLAAFAGHGQLLWLRPGSRFGAVDMPEAAVTLQDLVLQLLVGGSRLGNPQQLLETGEAVSMHAPCTSRLASEFWVVFAERVTRLAGSESLEGQQMAWVFSTCARWTRRCSAVVSPSWGHMIRTIGGRLAEPENLSKLELPEVVALAKDAAHLGEPQPRLAAAVGRRVGLPESRGRDRGMHDLSPQDLIDLIGAAGSLGGRLHMMTRAFSNQLEPRMPELPTSSLAQLCSHLGALNMFPQHLTATLENVLAERLNQEPLEASSALKLLRAFGRLRWRAPGVLGPVLACLKKPASMDALGGAALGSLLYELYRLDIWDEAAASAVCQRLRGPPLDSDLGDPRNDALHMVSSLPCKTAANVLLAMSYFAVPDKDLHRRLVQELLRAKDLPQEAMYQVKTFEMAIRLGHAAVSLQDLGGLAARWLFSVRGAAGAPELRGESAFADEVSQVARNISWHHRAEVEVGPYMLDFAAVSTDGHDQENPPDGWDENKPGRSLARYCVAVEADGPTHFYRPHGKPWHWTSTSKLRHRLLSAMRIRVAHVPFFDWLQLEGLAQKEAYLTELLLKVHSSPFPSLKLEVPAGAEPTEPPNASAVGAERTRGSYIRRKVTMRSLALASLGLRHPVKPWQSVAGALLSCRSAGNIMMIGFQFTTKGHPEEACRALDLAALQDLQCRLFSEAFQWIDTWLDELKECYARVTDDPYEEDLFLLQHSAAVREADEINASKAALQTLSPEPDSTEAGPLVRLLHLITSIRHRVAARWGWGSSDPKPPTPEEACTSGLFFKYSDVKLEENLEATFSLHSHGADCSSKSAFGPNECCLQFGTDIGVTIQAVLPQNLTQDAVMHTRVSAWYGWIPLWDSMSCKICGEPCRACPSISQYLPSLFPCEPTPMPDCPIPAGSVTNSANVTLPLDVQQKAKGSKATVTYSLTRADGSVVTSGEVFGKVS</sequence>
<dbReference type="OrthoDB" id="429086at2759"/>
<dbReference type="SMART" id="SM00952">
    <property type="entry name" value="RAP"/>
    <property type="match status" value="1"/>
</dbReference>
<evidence type="ECO:0000259" key="1">
    <source>
        <dbReference type="PROSITE" id="PS51286"/>
    </source>
</evidence>
<dbReference type="Proteomes" id="UP000601435">
    <property type="component" value="Unassembled WGS sequence"/>
</dbReference>
<name>A0A813A3S8_9DINO</name>
<feature type="domain" description="RAP" evidence="1">
    <location>
        <begin position="551"/>
        <end position="612"/>
    </location>
</feature>
<organism evidence="2 3">
    <name type="scientific">Symbiodinium necroappetens</name>
    <dbReference type="NCBI Taxonomy" id="1628268"/>
    <lineage>
        <taxon>Eukaryota</taxon>
        <taxon>Sar</taxon>
        <taxon>Alveolata</taxon>
        <taxon>Dinophyceae</taxon>
        <taxon>Suessiales</taxon>
        <taxon>Symbiodiniaceae</taxon>
        <taxon>Symbiodinium</taxon>
    </lineage>
</organism>
<keyword evidence="3" id="KW-1185">Reference proteome</keyword>